<comment type="caution">
    <text evidence="2">The sequence shown here is derived from an EMBL/GenBank/DDBJ whole genome shotgun (WGS) entry which is preliminary data.</text>
</comment>
<feature type="transmembrane region" description="Helical" evidence="1">
    <location>
        <begin position="68"/>
        <end position="88"/>
    </location>
</feature>
<reference evidence="3" key="1">
    <citation type="journal article" date="2015" name="Nat. Genet.">
        <title>The genome and transcriptome of the zoonotic hookworm Ancylostoma ceylanicum identify infection-specific gene families.</title>
        <authorList>
            <person name="Schwarz E.M."/>
            <person name="Hu Y."/>
            <person name="Antoshechkin I."/>
            <person name="Miller M.M."/>
            <person name="Sternberg P.W."/>
            <person name="Aroian R.V."/>
        </authorList>
    </citation>
    <scope>NUCLEOTIDE SEQUENCE</scope>
    <source>
        <strain evidence="3">HY135</strain>
    </source>
</reference>
<dbReference type="Proteomes" id="UP000024635">
    <property type="component" value="Unassembled WGS sequence"/>
</dbReference>
<evidence type="ECO:0000313" key="3">
    <source>
        <dbReference type="Proteomes" id="UP000024635"/>
    </source>
</evidence>
<keyword evidence="3" id="KW-1185">Reference proteome</keyword>
<proteinExistence type="predicted"/>
<dbReference type="EMBL" id="JARK01001414">
    <property type="protein sequence ID" value="EYC06172.1"/>
    <property type="molecule type" value="Genomic_DNA"/>
</dbReference>
<accession>A0A016TU67</accession>
<dbReference type="AlphaFoldDB" id="A0A016TU67"/>
<keyword evidence="1" id="KW-0472">Membrane</keyword>
<sequence length="91" mass="9618">MHNGFHQKALFMSPCSIVKSLFAMKLYLVGLLLLIVNAHTVGSSLLTNETDAGGPLVHANIDKKSHKFIGTVIFGIGQVLGSVIGGMINKG</sequence>
<name>A0A016TU67_9BILA</name>
<evidence type="ECO:0000313" key="2">
    <source>
        <dbReference type="EMBL" id="EYC06172.1"/>
    </source>
</evidence>
<keyword evidence="1" id="KW-0812">Transmembrane</keyword>
<protein>
    <submittedName>
        <fullName evidence="2">Uncharacterized protein</fullName>
    </submittedName>
</protein>
<keyword evidence="1" id="KW-1133">Transmembrane helix</keyword>
<gene>
    <name evidence="2" type="primary">Acey_s0078.g1221</name>
    <name evidence="2" type="ORF">Y032_0078g1221</name>
</gene>
<evidence type="ECO:0000256" key="1">
    <source>
        <dbReference type="SAM" id="Phobius"/>
    </source>
</evidence>
<organism evidence="2 3">
    <name type="scientific">Ancylostoma ceylanicum</name>
    <dbReference type="NCBI Taxonomy" id="53326"/>
    <lineage>
        <taxon>Eukaryota</taxon>
        <taxon>Metazoa</taxon>
        <taxon>Ecdysozoa</taxon>
        <taxon>Nematoda</taxon>
        <taxon>Chromadorea</taxon>
        <taxon>Rhabditida</taxon>
        <taxon>Rhabditina</taxon>
        <taxon>Rhabditomorpha</taxon>
        <taxon>Strongyloidea</taxon>
        <taxon>Ancylostomatidae</taxon>
        <taxon>Ancylostomatinae</taxon>
        <taxon>Ancylostoma</taxon>
    </lineage>
</organism>